<evidence type="ECO:0000313" key="1">
    <source>
        <dbReference type="EMBL" id="KAJ2771910.1"/>
    </source>
</evidence>
<proteinExistence type="predicted"/>
<dbReference type="EMBL" id="JANBUK010002539">
    <property type="protein sequence ID" value="KAJ2771910.1"/>
    <property type="molecule type" value="Genomic_DNA"/>
</dbReference>
<evidence type="ECO:0000313" key="2">
    <source>
        <dbReference type="Proteomes" id="UP001140066"/>
    </source>
</evidence>
<gene>
    <name evidence="1" type="ORF">GGI18_004957</name>
</gene>
<protein>
    <submittedName>
        <fullName evidence="1">Uncharacterized protein</fullName>
    </submittedName>
</protein>
<comment type="caution">
    <text evidence="1">The sequence shown here is derived from an EMBL/GenBank/DDBJ whole genome shotgun (WGS) entry which is preliminary data.</text>
</comment>
<name>A0ACC1K2C5_9FUNG</name>
<feature type="non-terminal residue" evidence="1">
    <location>
        <position position="77"/>
    </location>
</feature>
<dbReference type="Proteomes" id="UP001140066">
    <property type="component" value="Unassembled WGS sequence"/>
</dbReference>
<keyword evidence="2" id="KW-1185">Reference proteome</keyword>
<reference evidence="1" key="1">
    <citation type="submission" date="2022-07" db="EMBL/GenBank/DDBJ databases">
        <title>Phylogenomic reconstructions and comparative analyses of Kickxellomycotina fungi.</title>
        <authorList>
            <person name="Reynolds N.K."/>
            <person name="Stajich J.E."/>
            <person name="Barry K."/>
            <person name="Grigoriev I.V."/>
            <person name="Crous P."/>
            <person name="Smith M.E."/>
        </authorList>
    </citation>
    <scope>NUCLEOTIDE SEQUENCE</scope>
    <source>
        <strain evidence="1">BCRC 34191</strain>
    </source>
</reference>
<feature type="non-terminal residue" evidence="1">
    <location>
        <position position="1"/>
    </location>
</feature>
<sequence>PRVECSPHANAHLRSRQRQHPSRGKGRRWRLMQPRRYAVLGCRLQRVCWRSLEPVVQLWQRHHLQECWQRHLLRLCL</sequence>
<organism evidence="1 2">
    <name type="scientific">Coemansia linderi</name>
    <dbReference type="NCBI Taxonomy" id="2663919"/>
    <lineage>
        <taxon>Eukaryota</taxon>
        <taxon>Fungi</taxon>
        <taxon>Fungi incertae sedis</taxon>
        <taxon>Zoopagomycota</taxon>
        <taxon>Kickxellomycotina</taxon>
        <taxon>Kickxellomycetes</taxon>
        <taxon>Kickxellales</taxon>
        <taxon>Kickxellaceae</taxon>
        <taxon>Coemansia</taxon>
    </lineage>
</organism>
<accession>A0ACC1K2C5</accession>